<organism evidence="5 6">
    <name type="scientific">Methylobacterium tarhaniae</name>
    <dbReference type="NCBI Taxonomy" id="1187852"/>
    <lineage>
        <taxon>Bacteria</taxon>
        <taxon>Pseudomonadati</taxon>
        <taxon>Pseudomonadota</taxon>
        <taxon>Alphaproteobacteria</taxon>
        <taxon>Hyphomicrobiales</taxon>
        <taxon>Methylobacteriaceae</taxon>
        <taxon>Methylobacterium</taxon>
    </lineage>
</organism>
<dbReference type="Proteomes" id="UP000036449">
    <property type="component" value="Unassembled WGS sequence"/>
</dbReference>
<dbReference type="CDD" id="cd06529">
    <property type="entry name" value="S24_LexA-like"/>
    <property type="match status" value="1"/>
</dbReference>
<keyword evidence="3" id="KW-0804">Transcription</keyword>
<dbReference type="PROSITE" id="PS50943">
    <property type="entry name" value="HTH_CROC1"/>
    <property type="match status" value="1"/>
</dbReference>
<evidence type="ECO:0000256" key="3">
    <source>
        <dbReference type="ARBA" id="ARBA00023163"/>
    </source>
</evidence>
<dbReference type="PATRIC" id="fig|1187852.3.peg.4170"/>
<dbReference type="GO" id="GO:0003677">
    <property type="term" value="F:DNA binding"/>
    <property type="evidence" value="ECO:0007669"/>
    <property type="project" value="UniProtKB-KW"/>
</dbReference>
<evidence type="ECO:0000313" key="6">
    <source>
        <dbReference type="Proteomes" id="UP000036449"/>
    </source>
</evidence>
<dbReference type="Pfam" id="PF00717">
    <property type="entry name" value="Peptidase_S24"/>
    <property type="match status" value="1"/>
</dbReference>
<comment type="caution">
    <text evidence="5">The sequence shown here is derived from an EMBL/GenBank/DDBJ whole genome shotgun (WGS) entry which is preliminary data.</text>
</comment>
<name>A0A0J6S859_9HYPH</name>
<dbReference type="Pfam" id="PF13560">
    <property type="entry name" value="HTH_31"/>
    <property type="match status" value="1"/>
</dbReference>
<evidence type="ECO:0000256" key="2">
    <source>
        <dbReference type="ARBA" id="ARBA00023125"/>
    </source>
</evidence>
<keyword evidence="1" id="KW-0805">Transcription regulation</keyword>
<dbReference type="PANTHER" id="PTHR40661:SF3">
    <property type="entry name" value="FELS-1 PROPHAGE TRANSCRIPTIONAL REGULATOR"/>
    <property type="match status" value="1"/>
</dbReference>
<dbReference type="InterPro" id="IPR010982">
    <property type="entry name" value="Lambda_DNA-bd_dom_sf"/>
</dbReference>
<reference evidence="5 6" key="1">
    <citation type="submission" date="2015-03" db="EMBL/GenBank/DDBJ databases">
        <title>Genome sequencing of Methylobacterium tarhaniae DSM 25844.</title>
        <authorList>
            <person name="Chaudhry V."/>
            <person name="Patil P.B."/>
        </authorList>
    </citation>
    <scope>NUCLEOTIDE SEQUENCE [LARGE SCALE GENOMIC DNA]</scope>
    <source>
        <strain evidence="5 6">DSM 25844</strain>
    </source>
</reference>
<feature type="domain" description="HTH cro/C1-type" evidence="4">
    <location>
        <begin position="9"/>
        <end position="63"/>
    </location>
</feature>
<dbReference type="AlphaFoldDB" id="A0A0J6S859"/>
<evidence type="ECO:0000259" key="4">
    <source>
        <dbReference type="PROSITE" id="PS50943"/>
    </source>
</evidence>
<protein>
    <recommendedName>
        <fullName evidence="4">HTH cro/C1-type domain-containing protein</fullName>
    </recommendedName>
</protein>
<dbReference type="SUPFAM" id="SSF47413">
    <property type="entry name" value="lambda repressor-like DNA-binding domains"/>
    <property type="match status" value="1"/>
</dbReference>
<dbReference type="EMBL" id="LABZ01000290">
    <property type="protein sequence ID" value="KMO29904.1"/>
    <property type="molecule type" value="Genomic_DNA"/>
</dbReference>
<dbReference type="InterPro" id="IPR001387">
    <property type="entry name" value="Cro/C1-type_HTH"/>
</dbReference>
<accession>A0A0J6S859</accession>
<dbReference type="Gene3D" id="1.10.260.40">
    <property type="entry name" value="lambda repressor-like DNA-binding domains"/>
    <property type="match status" value="1"/>
</dbReference>
<dbReference type="SMART" id="SM00530">
    <property type="entry name" value="HTH_XRE"/>
    <property type="match status" value="1"/>
</dbReference>
<evidence type="ECO:0000256" key="1">
    <source>
        <dbReference type="ARBA" id="ARBA00023015"/>
    </source>
</evidence>
<dbReference type="Gene3D" id="2.10.109.10">
    <property type="entry name" value="Umud Fragment, subunit A"/>
    <property type="match status" value="1"/>
</dbReference>
<keyword evidence="6" id="KW-1185">Reference proteome</keyword>
<dbReference type="InterPro" id="IPR039418">
    <property type="entry name" value="LexA-like"/>
</dbReference>
<dbReference type="CDD" id="cd00093">
    <property type="entry name" value="HTH_XRE"/>
    <property type="match status" value="1"/>
</dbReference>
<sequence length="258" mass="28156">MLVPVANNLKALREARGLSQEAAAEKMGTTRNQLAKLESGARRLSDVWIERAAEVFEVDAGEIVTANKRRAPALIAGFDPDVVDPDDHEPRMVEGTMGRDVGNIPKDAILQAEVAIGMGPGGMTHVTDLMNPDGNSYAAEGVKDWWRLPADVLRGRFRVPAHRVRCFEAMGDSMEPKIHDGDIVFVDVGHRVPSPPGIYALADALGGIILKRLEISSARGQDPVRVRLISDNPKHSPEDRTLDEITITGRYLGRLTTE</sequence>
<dbReference type="InterPro" id="IPR036286">
    <property type="entry name" value="LexA/Signal_pep-like_sf"/>
</dbReference>
<dbReference type="InterPro" id="IPR015927">
    <property type="entry name" value="Peptidase_S24_S26A/B/C"/>
</dbReference>
<dbReference type="PANTHER" id="PTHR40661">
    <property type="match status" value="1"/>
</dbReference>
<proteinExistence type="predicted"/>
<evidence type="ECO:0000313" key="5">
    <source>
        <dbReference type="EMBL" id="KMO29904.1"/>
    </source>
</evidence>
<dbReference type="OrthoDB" id="528805at2"/>
<gene>
    <name evidence="5" type="ORF">VQ03_28960</name>
</gene>
<keyword evidence="2" id="KW-0238">DNA-binding</keyword>
<dbReference type="SUPFAM" id="SSF51306">
    <property type="entry name" value="LexA/Signal peptidase"/>
    <property type="match status" value="1"/>
</dbReference>